<protein>
    <submittedName>
        <fullName evidence="1">RteC protein</fullName>
    </submittedName>
</protein>
<proteinExistence type="predicted"/>
<reference evidence="2" key="1">
    <citation type="submission" date="2016-10" db="EMBL/GenBank/DDBJ databases">
        <authorList>
            <person name="Varghese N."/>
            <person name="Submissions S."/>
        </authorList>
    </citation>
    <scope>NUCLEOTIDE SEQUENCE [LARGE SCALE GENOMIC DNA]</scope>
    <source>
        <strain evidence="2">DSM 18609</strain>
    </source>
</reference>
<dbReference type="Proteomes" id="UP000199455">
    <property type="component" value="Unassembled WGS sequence"/>
</dbReference>
<dbReference type="STRING" id="390242.SAMN04488024_107154"/>
<dbReference type="Pfam" id="PF09357">
    <property type="entry name" value="RteC"/>
    <property type="match status" value="1"/>
</dbReference>
<sequence>MIRKLSADLYQQMKADLEDLNSSTLPKNQMLKNAILIVQKYLDQLKTLVEANPFKSEEEEIWFFKTEKPKFYRWLIFYTELFAIDNTKPIRGEKALKEHYNDQMRYINRFFRLHEFHYQYFRLDSEELDRLYFLRGSTSSKLEMSLVPRVDPSFGTGHEYLFSSFKAYEMLQRYLSDQLTFGKDGRIGNKRNKKLAWTGEIVDMIELIYGLWLTGQFNGGKAGLSAIAEVFQRMFEVDLNRYASKFSQIKQRKGMSKTKFLDQMRDALQKQIYDWEGEVAGKKKL</sequence>
<evidence type="ECO:0000313" key="1">
    <source>
        <dbReference type="EMBL" id="SDD70494.1"/>
    </source>
</evidence>
<dbReference type="AlphaFoldDB" id="A0A1G6WXG5"/>
<keyword evidence="2" id="KW-1185">Reference proteome</keyword>
<dbReference type="InterPro" id="IPR018534">
    <property type="entry name" value="Tet_reg_excision_RteC"/>
</dbReference>
<organism evidence="1 2">
    <name type="scientific">Pedobacter soli</name>
    <dbReference type="NCBI Taxonomy" id="390242"/>
    <lineage>
        <taxon>Bacteria</taxon>
        <taxon>Pseudomonadati</taxon>
        <taxon>Bacteroidota</taxon>
        <taxon>Sphingobacteriia</taxon>
        <taxon>Sphingobacteriales</taxon>
        <taxon>Sphingobacteriaceae</taxon>
        <taxon>Pedobacter</taxon>
    </lineage>
</organism>
<accession>A0A1G6WXG5</accession>
<dbReference type="EMBL" id="FMZH01000007">
    <property type="protein sequence ID" value="SDD70494.1"/>
    <property type="molecule type" value="Genomic_DNA"/>
</dbReference>
<gene>
    <name evidence="1" type="ORF">SAMN04488024_107154</name>
</gene>
<evidence type="ECO:0000313" key="2">
    <source>
        <dbReference type="Proteomes" id="UP000199455"/>
    </source>
</evidence>
<name>A0A1G6WXG5_9SPHI</name>